<evidence type="ECO:0000256" key="1">
    <source>
        <dbReference type="SAM" id="MobiDB-lite"/>
    </source>
</evidence>
<comment type="caution">
    <text evidence="2">The sequence shown here is derived from an EMBL/GenBank/DDBJ whole genome shotgun (WGS) entry which is preliminary data.</text>
</comment>
<dbReference type="SUPFAM" id="SSF55073">
    <property type="entry name" value="Nucleotide cyclase"/>
    <property type="match status" value="1"/>
</dbReference>
<dbReference type="InterPro" id="IPR029787">
    <property type="entry name" value="Nucleotide_cyclase"/>
</dbReference>
<protein>
    <recommendedName>
        <fullName evidence="4">Guanylate cyclase domain-containing protein</fullName>
    </recommendedName>
</protein>
<proteinExistence type="predicted"/>
<dbReference type="RefSeq" id="WP_237336026.1">
    <property type="nucleotide sequence ID" value="NZ_BAABCM010000004.1"/>
</dbReference>
<accession>A0ABP7ICT8</accession>
<reference evidence="3" key="1">
    <citation type="journal article" date="2019" name="Int. J. Syst. Evol. Microbiol.">
        <title>The Global Catalogue of Microorganisms (GCM) 10K type strain sequencing project: providing services to taxonomists for standard genome sequencing and annotation.</title>
        <authorList>
            <consortium name="The Broad Institute Genomics Platform"/>
            <consortium name="The Broad Institute Genome Sequencing Center for Infectious Disease"/>
            <person name="Wu L."/>
            <person name="Ma J."/>
        </authorList>
    </citation>
    <scope>NUCLEOTIDE SEQUENCE [LARGE SCALE GENOMIC DNA]</scope>
    <source>
        <strain evidence="3">JCM 17017</strain>
    </source>
</reference>
<feature type="region of interest" description="Disordered" evidence="1">
    <location>
        <begin position="243"/>
        <end position="277"/>
    </location>
</feature>
<evidence type="ECO:0008006" key="4">
    <source>
        <dbReference type="Google" id="ProtNLM"/>
    </source>
</evidence>
<dbReference type="Proteomes" id="UP001501624">
    <property type="component" value="Unassembled WGS sequence"/>
</dbReference>
<feature type="region of interest" description="Disordered" evidence="1">
    <location>
        <begin position="120"/>
        <end position="139"/>
    </location>
</feature>
<keyword evidence="3" id="KW-1185">Reference proteome</keyword>
<organism evidence="2 3">
    <name type="scientific">Amycolatopsis tucumanensis</name>
    <dbReference type="NCBI Taxonomy" id="401106"/>
    <lineage>
        <taxon>Bacteria</taxon>
        <taxon>Bacillati</taxon>
        <taxon>Actinomycetota</taxon>
        <taxon>Actinomycetes</taxon>
        <taxon>Pseudonocardiales</taxon>
        <taxon>Pseudonocardiaceae</taxon>
        <taxon>Amycolatopsis</taxon>
    </lineage>
</organism>
<evidence type="ECO:0000313" key="3">
    <source>
        <dbReference type="Proteomes" id="UP001501624"/>
    </source>
</evidence>
<name>A0ABP7ICT8_9PSEU</name>
<evidence type="ECO:0000313" key="2">
    <source>
        <dbReference type="EMBL" id="GAA3815150.1"/>
    </source>
</evidence>
<gene>
    <name evidence="2" type="ORF">GCM10022380_36580</name>
</gene>
<sequence>MDKHDHVEALPPYRALLVVDIKNFSGRRGRFHAELTEAVPEILEQAFQRAGLSGLWQEHKYRSTTGDGYVAGFRAEMLPFLLNPFLPALQEELEYRNTVGWRPAGEEPLRMRVSVNVGPMTDSGRGISDGSGESRVENHRLLDSEPVRDLLSRSGRPTCVAAIVSERAFADAVATGYTGEDEALYVRVPVSQKTYRGAAYLRVPKPSGDLLDRGFRNEVEAAEDPDGRPETATNSTVIHHASGPLHSGSGNQFNGETQNIVGRNTGGIHQSFDRRDR</sequence>
<dbReference type="EMBL" id="BAABCM010000004">
    <property type="protein sequence ID" value="GAA3815150.1"/>
    <property type="molecule type" value="Genomic_DNA"/>
</dbReference>
<feature type="compositionally biased region" description="Polar residues" evidence="1">
    <location>
        <begin position="248"/>
        <end position="262"/>
    </location>
</feature>